<feature type="signal peptide" evidence="2">
    <location>
        <begin position="1"/>
        <end position="21"/>
    </location>
</feature>
<dbReference type="InterPro" id="IPR050546">
    <property type="entry name" value="Glycosyl_Hydrlase_16"/>
</dbReference>
<dbReference type="PROSITE" id="PS51762">
    <property type="entry name" value="GH16_2"/>
    <property type="match status" value="1"/>
</dbReference>
<dbReference type="Gene3D" id="2.60.120.200">
    <property type="match status" value="1"/>
</dbReference>
<evidence type="ECO:0000313" key="5">
    <source>
        <dbReference type="Proteomes" id="UP000807353"/>
    </source>
</evidence>
<evidence type="ECO:0000256" key="2">
    <source>
        <dbReference type="SAM" id="SignalP"/>
    </source>
</evidence>
<dbReference type="GO" id="GO:0004553">
    <property type="term" value="F:hydrolase activity, hydrolyzing O-glycosyl compounds"/>
    <property type="evidence" value="ECO:0007669"/>
    <property type="project" value="InterPro"/>
</dbReference>
<dbReference type="PANTHER" id="PTHR10963:SF24">
    <property type="entry name" value="GLYCOSIDASE C21B10.07-RELATED"/>
    <property type="match status" value="1"/>
</dbReference>
<dbReference type="AlphaFoldDB" id="A0A9P5Y9R9"/>
<name>A0A9P5Y9R9_9AGAR</name>
<gene>
    <name evidence="4" type="ORF">BDZ94DRAFT_1163473</name>
</gene>
<dbReference type="GO" id="GO:0009251">
    <property type="term" value="P:glucan catabolic process"/>
    <property type="evidence" value="ECO:0007669"/>
    <property type="project" value="TreeGrafter"/>
</dbReference>
<keyword evidence="2" id="KW-0732">Signal</keyword>
<sequence length="394" mass="42654">MRPRLAGLLTVVLCYVWHTVAVYLPLHEYAGATFFDGWDYWGDIDNTTWGNVTYLDRTNATTTRLTYVNDAGHAIVRVDNTTTILDAPLVHRESIRLTSKEAYGVGTVWIIDAVHIPYGCSVWPSFWTLGVGEQEWPANGEIDIIEGINMMNHNQIALHSRPGCMQAANPTQSGQTLERNCSLDRGCIVAENKPNSFGRGFAEAGGGVYAVQMDISGVFVWFWSRPDIPEGIKSATSTSHMDIATWGMPTASYPVSGCNITDFFTPQKLVLLTTLCGSWAGIPSLYSSTCPGSCINDNIIGPGSPKYDQAYWEVSYIRTYIAEDLAGSTPPGSSSSPTQPGSPTSQPINPVNPSQSSDSDSDSPTPTQSKPASAGTRTAVSMISVLLSFVVQLF</sequence>
<feature type="region of interest" description="Disordered" evidence="1">
    <location>
        <begin position="327"/>
        <end position="375"/>
    </location>
</feature>
<accession>A0A9P5Y9R9</accession>
<proteinExistence type="predicted"/>
<protein>
    <submittedName>
        <fullName evidence="4">Concanavalin A-like lectin/glucanase domain-containing protein</fullName>
    </submittedName>
</protein>
<feature type="chain" id="PRO_5040360321" evidence="2">
    <location>
        <begin position="22"/>
        <end position="394"/>
    </location>
</feature>
<dbReference type="PANTHER" id="PTHR10963">
    <property type="entry name" value="GLYCOSYL HYDROLASE-RELATED"/>
    <property type="match status" value="1"/>
</dbReference>
<evidence type="ECO:0000313" key="4">
    <source>
        <dbReference type="EMBL" id="KAF9463730.1"/>
    </source>
</evidence>
<evidence type="ECO:0000259" key="3">
    <source>
        <dbReference type="PROSITE" id="PS51762"/>
    </source>
</evidence>
<dbReference type="Pfam" id="PF26113">
    <property type="entry name" value="GH16_XgeA"/>
    <property type="match status" value="1"/>
</dbReference>
<comment type="caution">
    <text evidence="4">The sequence shown here is derived from an EMBL/GenBank/DDBJ whole genome shotgun (WGS) entry which is preliminary data.</text>
</comment>
<dbReference type="OrthoDB" id="192832at2759"/>
<evidence type="ECO:0000256" key="1">
    <source>
        <dbReference type="SAM" id="MobiDB-lite"/>
    </source>
</evidence>
<organism evidence="4 5">
    <name type="scientific">Collybia nuda</name>
    <dbReference type="NCBI Taxonomy" id="64659"/>
    <lineage>
        <taxon>Eukaryota</taxon>
        <taxon>Fungi</taxon>
        <taxon>Dikarya</taxon>
        <taxon>Basidiomycota</taxon>
        <taxon>Agaricomycotina</taxon>
        <taxon>Agaricomycetes</taxon>
        <taxon>Agaricomycetidae</taxon>
        <taxon>Agaricales</taxon>
        <taxon>Tricholomatineae</taxon>
        <taxon>Clitocybaceae</taxon>
        <taxon>Collybia</taxon>
    </lineage>
</organism>
<feature type="domain" description="GH16" evidence="3">
    <location>
        <begin position="27"/>
        <end position="288"/>
    </location>
</feature>
<dbReference type="SUPFAM" id="SSF49899">
    <property type="entry name" value="Concanavalin A-like lectins/glucanases"/>
    <property type="match status" value="1"/>
</dbReference>
<feature type="compositionally biased region" description="Low complexity" evidence="1">
    <location>
        <begin position="327"/>
        <end position="369"/>
    </location>
</feature>
<reference evidence="4" key="1">
    <citation type="submission" date="2020-11" db="EMBL/GenBank/DDBJ databases">
        <authorList>
            <consortium name="DOE Joint Genome Institute"/>
            <person name="Ahrendt S."/>
            <person name="Riley R."/>
            <person name="Andreopoulos W."/>
            <person name="Labutti K."/>
            <person name="Pangilinan J."/>
            <person name="Ruiz-Duenas F.J."/>
            <person name="Barrasa J.M."/>
            <person name="Sanchez-Garcia M."/>
            <person name="Camarero S."/>
            <person name="Miyauchi S."/>
            <person name="Serrano A."/>
            <person name="Linde D."/>
            <person name="Babiker R."/>
            <person name="Drula E."/>
            <person name="Ayuso-Fernandez I."/>
            <person name="Pacheco R."/>
            <person name="Padilla G."/>
            <person name="Ferreira P."/>
            <person name="Barriuso J."/>
            <person name="Kellner H."/>
            <person name="Castanera R."/>
            <person name="Alfaro M."/>
            <person name="Ramirez L."/>
            <person name="Pisabarro A.G."/>
            <person name="Kuo A."/>
            <person name="Tritt A."/>
            <person name="Lipzen A."/>
            <person name="He G."/>
            <person name="Yan M."/>
            <person name="Ng V."/>
            <person name="Cullen D."/>
            <person name="Martin F."/>
            <person name="Rosso M.-N."/>
            <person name="Henrissat B."/>
            <person name="Hibbett D."/>
            <person name="Martinez A.T."/>
            <person name="Grigoriev I.V."/>
        </authorList>
    </citation>
    <scope>NUCLEOTIDE SEQUENCE</scope>
    <source>
        <strain evidence="4">CBS 247.69</strain>
    </source>
</reference>
<dbReference type="InterPro" id="IPR013320">
    <property type="entry name" value="ConA-like_dom_sf"/>
</dbReference>
<keyword evidence="5" id="KW-1185">Reference proteome</keyword>
<dbReference type="EMBL" id="MU150260">
    <property type="protein sequence ID" value="KAF9463730.1"/>
    <property type="molecule type" value="Genomic_DNA"/>
</dbReference>
<dbReference type="InterPro" id="IPR000757">
    <property type="entry name" value="Beta-glucanase-like"/>
</dbReference>
<dbReference type="Proteomes" id="UP000807353">
    <property type="component" value="Unassembled WGS sequence"/>
</dbReference>